<dbReference type="PANTHER" id="PTHR34479">
    <property type="entry name" value="COILED-COIL DOMAIN-CONTAINING PROTEIN 30"/>
    <property type="match status" value="1"/>
</dbReference>
<sequence>MQSEDEWSEMRHRFKKEGLDVDGLKAEDQLLQVWRWLVDAESNLRNSRRMLDKVYEQQHEEIEEMENYVCKMKKMAEERNSDIEAECNMLKVEKHRVTTLLENCGAIGDTVPDKILFLEEQRARAEEDLEALKQMKLPSNGVNSDILSEMIKVSAEKESLKREVVELRERVNLLEKSSRQLEIDNDRLSFKLSEALAEIEEKETQLVMSERPSVWQCDLRNKPSDLSKGSMDACENESKEFSSKEALSNSLHKEFSQSYGADSTPPSLLISELASVGSPKKLTSLLETCNELARIEEVKKLQQETETLRSQLTLLGEKYNGLALKHIYFKSKRRFQIKELRERLQTCECRAEALQTQLSVQRQRLRAEEIFRKQVEADYRRLQEDKRSIAARLLSAESLQREEARELSIVQRKMALLDSANSELVAQLLKLKYKTNLTKSTTCDNMLSSLFMTSTRPEKTKPLF</sequence>
<keyword evidence="3" id="KW-1185">Reference proteome</keyword>
<proteinExistence type="predicted"/>
<dbReference type="InterPro" id="IPR052825">
    <property type="entry name" value="CCD-Prefoldin_beta-like"/>
</dbReference>
<dbReference type="PANTHER" id="PTHR34479:SF1">
    <property type="entry name" value="COILED-COIL DOMAIN-CONTAINING PROTEIN 30"/>
    <property type="match status" value="1"/>
</dbReference>
<accession>A0ABN7AHE1</accession>
<feature type="coiled-coil region" evidence="1">
    <location>
        <begin position="298"/>
        <end position="392"/>
    </location>
</feature>
<protein>
    <submittedName>
        <fullName evidence="2">Uncharacterized protein</fullName>
    </submittedName>
</protein>
<evidence type="ECO:0000313" key="2">
    <source>
        <dbReference type="EMBL" id="BES91458.1"/>
    </source>
</evidence>
<keyword evidence="1" id="KW-0175">Coiled coil</keyword>
<evidence type="ECO:0000313" key="3">
    <source>
        <dbReference type="Proteomes" id="UP001307889"/>
    </source>
</evidence>
<feature type="coiled-coil region" evidence="1">
    <location>
        <begin position="37"/>
        <end position="205"/>
    </location>
</feature>
<dbReference type="Proteomes" id="UP001307889">
    <property type="component" value="Chromosome 2"/>
</dbReference>
<dbReference type="EMBL" id="AP028910">
    <property type="protein sequence ID" value="BES91458.1"/>
    <property type="molecule type" value="Genomic_DNA"/>
</dbReference>
<organism evidence="2 3">
    <name type="scientific">Nesidiocoris tenuis</name>
    <dbReference type="NCBI Taxonomy" id="355587"/>
    <lineage>
        <taxon>Eukaryota</taxon>
        <taxon>Metazoa</taxon>
        <taxon>Ecdysozoa</taxon>
        <taxon>Arthropoda</taxon>
        <taxon>Hexapoda</taxon>
        <taxon>Insecta</taxon>
        <taxon>Pterygota</taxon>
        <taxon>Neoptera</taxon>
        <taxon>Paraneoptera</taxon>
        <taxon>Hemiptera</taxon>
        <taxon>Heteroptera</taxon>
        <taxon>Panheteroptera</taxon>
        <taxon>Cimicomorpha</taxon>
        <taxon>Miridae</taxon>
        <taxon>Dicyphina</taxon>
        <taxon>Nesidiocoris</taxon>
    </lineage>
</organism>
<reference evidence="2 3" key="1">
    <citation type="submission" date="2023-09" db="EMBL/GenBank/DDBJ databases">
        <title>Nesidiocoris tenuis whole genome shotgun sequence.</title>
        <authorList>
            <person name="Shibata T."/>
            <person name="Shimoda M."/>
            <person name="Kobayashi T."/>
            <person name="Uehara T."/>
        </authorList>
    </citation>
    <scope>NUCLEOTIDE SEQUENCE [LARGE SCALE GENOMIC DNA]</scope>
    <source>
        <strain evidence="2 3">Japan</strain>
    </source>
</reference>
<gene>
    <name evidence="2" type="ORF">NTJ_04267</name>
</gene>
<evidence type="ECO:0000256" key="1">
    <source>
        <dbReference type="SAM" id="Coils"/>
    </source>
</evidence>
<name>A0ABN7AHE1_9HEMI</name>